<dbReference type="SMART" id="SM00276">
    <property type="entry name" value="GLECT"/>
    <property type="match status" value="1"/>
</dbReference>
<evidence type="ECO:0000313" key="5">
    <source>
        <dbReference type="Proteomes" id="UP001230051"/>
    </source>
</evidence>
<accession>A0AAD8G5M6</accession>
<dbReference type="SMART" id="SM00908">
    <property type="entry name" value="Gal-bind_lectin"/>
    <property type="match status" value="1"/>
</dbReference>
<gene>
    <name evidence="4" type="primary">grifin</name>
    <name evidence="4" type="ORF">AOXY_G15176</name>
</gene>
<dbReference type="Pfam" id="PF00337">
    <property type="entry name" value="Gal-bind_lectin"/>
    <property type="match status" value="1"/>
</dbReference>
<dbReference type="FunFam" id="2.60.120.200:FF:000021">
    <property type="entry name" value="Galectin"/>
    <property type="match status" value="1"/>
</dbReference>
<keyword evidence="5" id="KW-1185">Reference proteome</keyword>
<dbReference type="SUPFAM" id="SSF49899">
    <property type="entry name" value="Concanavalin A-like lectins/glucanases"/>
    <property type="match status" value="1"/>
</dbReference>
<protein>
    <recommendedName>
        <fullName evidence="2">Galectin</fullName>
    </recommendedName>
</protein>
<dbReference type="AlphaFoldDB" id="A0AAD8G5M6"/>
<evidence type="ECO:0000256" key="2">
    <source>
        <dbReference type="RuleBase" id="RU102079"/>
    </source>
</evidence>
<dbReference type="GO" id="GO:0030246">
    <property type="term" value="F:carbohydrate binding"/>
    <property type="evidence" value="ECO:0007669"/>
    <property type="project" value="UniProtKB-UniRule"/>
</dbReference>
<dbReference type="PROSITE" id="PS51304">
    <property type="entry name" value="GALECTIN"/>
    <property type="match status" value="1"/>
</dbReference>
<evidence type="ECO:0000256" key="1">
    <source>
        <dbReference type="ARBA" id="ARBA00022734"/>
    </source>
</evidence>
<dbReference type="EMBL" id="JAGXEW010000013">
    <property type="protein sequence ID" value="KAK1164779.1"/>
    <property type="molecule type" value="Genomic_DNA"/>
</dbReference>
<evidence type="ECO:0000313" key="4">
    <source>
        <dbReference type="EMBL" id="KAK1164779.1"/>
    </source>
</evidence>
<dbReference type="InterPro" id="IPR013320">
    <property type="entry name" value="ConA-like_dom_sf"/>
</dbReference>
<dbReference type="Gene3D" id="2.60.120.200">
    <property type="match status" value="1"/>
</dbReference>
<name>A0AAD8G5M6_ACIOX</name>
<organism evidence="4 5">
    <name type="scientific">Acipenser oxyrinchus oxyrinchus</name>
    <dbReference type="NCBI Taxonomy" id="40147"/>
    <lineage>
        <taxon>Eukaryota</taxon>
        <taxon>Metazoa</taxon>
        <taxon>Chordata</taxon>
        <taxon>Craniata</taxon>
        <taxon>Vertebrata</taxon>
        <taxon>Euteleostomi</taxon>
        <taxon>Actinopterygii</taxon>
        <taxon>Chondrostei</taxon>
        <taxon>Acipenseriformes</taxon>
        <taxon>Acipenseridae</taxon>
        <taxon>Acipenser</taxon>
    </lineage>
</organism>
<dbReference type="InterPro" id="IPR001079">
    <property type="entry name" value="Galectin_CRD"/>
</dbReference>
<feature type="domain" description="Galectin" evidence="3">
    <location>
        <begin position="7"/>
        <end position="136"/>
    </location>
</feature>
<dbReference type="Proteomes" id="UP001230051">
    <property type="component" value="Unassembled WGS sequence"/>
</dbReference>
<reference evidence="4" key="1">
    <citation type="submission" date="2022-02" db="EMBL/GenBank/DDBJ databases">
        <title>Atlantic sturgeon de novo genome assembly.</title>
        <authorList>
            <person name="Stock M."/>
            <person name="Klopp C."/>
            <person name="Guiguen Y."/>
            <person name="Cabau C."/>
            <person name="Parinello H."/>
            <person name="Santidrian Yebra-Pimentel E."/>
            <person name="Kuhl H."/>
            <person name="Dirks R.P."/>
            <person name="Guessner J."/>
            <person name="Wuertz S."/>
            <person name="Du K."/>
            <person name="Schartl M."/>
        </authorList>
    </citation>
    <scope>NUCLEOTIDE SEQUENCE</scope>
    <source>
        <strain evidence="4">STURGEONOMICS-FGT-2020</strain>
        <tissue evidence="4">Whole blood</tissue>
    </source>
</reference>
<dbReference type="PANTHER" id="PTHR11346">
    <property type="entry name" value="GALECTIN"/>
    <property type="match status" value="1"/>
</dbReference>
<dbReference type="PANTHER" id="PTHR11346:SF21">
    <property type="entry name" value="GRIFIN"/>
    <property type="match status" value="1"/>
</dbReference>
<evidence type="ECO:0000259" key="3">
    <source>
        <dbReference type="PROSITE" id="PS51304"/>
    </source>
</evidence>
<keyword evidence="1 2" id="KW-0430">Lectin</keyword>
<dbReference type="CDD" id="cd00070">
    <property type="entry name" value="GLECT"/>
    <property type="match status" value="1"/>
</dbReference>
<dbReference type="InterPro" id="IPR044156">
    <property type="entry name" value="Galectin-like"/>
</dbReference>
<proteinExistence type="predicted"/>
<sequence length="141" mass="16547">MFKYSQFEAACPEGLCPGWSIILKGEPPSDASKFEINFLCDRDDRVAFHFNPRFPESDIVCNSFVSNRWGKEERCTNFPFGPEEPFMIEIYSDNENFHVFIDESKIMQYKHRIDDLKTITKVQVTEDINISSVEVTKKHFY</sequence>
<comment type="caution">
    <text evidence="4">The sequence shown here is derived from an EMBL/GenBank/DDBJ whole genome shotgun (WGS) entry which is preliminary data.</text>
</comment>